<keyword evidence="2" id="KW-1185">Reference proteome</keyword>
<dbReference type="Proteomes" id="UP000325315">
    <property type="component" value="Unassembled WGS sequence"/>
</dbReference>
<comment type="caution">
    <text evidence="1">The sequence shown here is derived from an EMBL/GenBank/DDBJ whole genome shotgun (WGS) entry which is preliminary data.</text>
</comment>
<organism evidence="1 2">
    <name type="scientific">Gossypium australe</name>
    <dbReference type="NCBI Taxonomy" id="47621"/>
    <lineage>
        <taxon>Eukaryota</taxon>
        <taxon>Viridiplantae</taxon>
        <taxon>Streptophyta</taxon>
        <taxon>Embryophyta</taxon>
        <taxon>Tracheophyta</taxon>
        <taxon>Spermatophyta</taxon>
        <taxon>Magnoliopsida</taxon>
        <taxon>eudicotyledons</taxon>
        <taxon>Gunneridae</taxon>
        <taxon>Pentapetalae</taxon>
        <taxon>rosids</taxon>
        <taxon>malvids</taxon>
        <taxon>Malvales</taxon>
        <taxon>Malvaceae</taxon>
        <taxon>Malvoideae</taxon>
        <taxon>Gossypium</taxon>
    </lineage>
</organism>
<dbReference type="AlphaFoldDB" id="A0A5B6VTH9"/>
<protein>
    <submittedName>
        <fullName evidence="1">Uncharacterized protein</fullName>
    </submittedName>
</protein>
<name>A0A5B6VTH9_9ROSI</name>
<sequence>MVEKKALLSKVLLAKYGISMQQWRSSANNLKEMSTVWRGIVENSFDVSASAVEEAVAEAGWPECLAGVCCARRAWEKL</sequence>
<accession>A0A5B6VTH9</accession>
<dbReference type="EMBL" id="SMMG02000005">
    <property type="protein sequence ID" value="KAA3472500.1"/>
    <property type="molecule type" value="Genomic_DNA"/>
</dbReference>
<evidence type="ECO:0000313" key="2">
    <source>
        <dbReference type="Proteomes" id="UP000325315"/>
    </source>
</evidence>
<gene>
    <name evidence="1" type="ORF">EPI10_022977</name>
</gene>
<evidence type="ECO:0000313" key="1">
    <source>
        <dbReference type="EMBL" id="KAA3472500.1"/>
    </source>
</evidence>
<reference evidence="1" key="1">
    <citation type="submission" date="2019-08" db="EMBL/GenBank/DDBJ databases">
        <authorList>
            <person name="Liu F."/>
        </authorList>
    </citation>
    <scope>NUCLEOTIDE SEQUENCE [LARGE SCALE GENOMIC DNA]</scope>
    <source>
        <strain evidence="1">PA1801</strain>
        <tissue evidence="1">Leaf</tissue>
    </source>
</reference>
<proteinExistence type="predicted"/>